<reference evidence="6" key="2">
    <citation type="submission" date="2014-05" db="EMBL/GenBank/DDBJ databases">
        <title>The genome and life-stage specific transcriptomes of Globodera pallida elucidate key aspects of plant parasitism by a cyst nematode.</title>
        <authorList>
            <person name="Cotton J.A."/>
            <person name="Lilley C.J."/>
            <person name="Jones L.M."/>
            <person name="Kikuchi T."/>
            <person name="Reid A.J."/>
            <person name="Thorpe P."/>
            <person name="Tsai I.J."/>
            <person name="Beasley H."/>
            <person name="Blok V."/>
            <person name="Cock P.J.A."/>
            <person name="Van den Akker S.E."/>
            <person name="Holroyd N."/>
            <person name="Hunt M."/>
            <person name="Mantelin S."/>
            <person name="Naghra H."/>
            <person name="Pain A."/>
            <person name="Palomares-Rius J.E."/>
            <person name="Zarowiecki M."/>
            <person name="Berriman M."/>
            <person name="Jones J.T."/>
            <person name="Urwin P.E."/>
        </authorList>
    </citation>
    <scope>NUCLEOTIDE SEQUENCE [LARGE SCALE GENOMIC DNA]</scope>
    <source>
        <strain evidence="6">Lindley</strain>
    </source>
</reference>
<evidence type="ECO:0000313" key="7">
    <source>
        <dbReference type="WBParaSite" id="GPLIN_001500200"/>
    </source>
</evidence>
<evidence type="ECO:0000256" key="1">
    <source>
        <dbReference type="ARBA" id="ARBA00022473"/>
    </source>
</evidence>
<evidence type="ECO:0000259" key="5">
    <source>
        <dbReference type="PROSITE" id="PS50303"/>
    </source>
</evidence>
<dbReference type="PROSITE" id="PS50303">
    <property type="entry name" value="PUM_HD"/>
    <property type="match status" value="1"/>
</dbReference>
<evidence type="ECO:0000256" key="3">
    <source>
        <dbReference type="ARBA" id="ARBA00022782"/>
    </source>
</evidence>
<dbReference type="GO" id="GO:0010608">
    <property type="term" value="P:post-transcriptional regulation of gene expression"/>
    <property type="evidence" value="ECO:0007669"/>
    <property type="project" value="TreeGrafter"/>
</dbReference>
<proteinExistence type="predicted"/>
<feature type="repeat" description="Pumilio" evidence="4">
    <location>
        <begin position="151"/>
        <end position="186"/>
    </location>
</feature>
<dbReference type="InterPro" id="IPR033133">
    <property type="entry name" value="PUM-HD"/>
</dbReference>
<dbReference type="PROSITE" id="PS50302">
    <property type="entry name" value="PUM"/>
    <property type="match status" value="2"/>
</dbReference>
<keyword evidence="6" id="KW-1185">Reference proteome</keyword>
<sequence length="196" mass="22793">MIDRFIRNFLNGRHIIHKVQHVQTVRLTFLHQCIKNECPPVAVFSFGARMASSSSSSNRPSHRSKLLDDYRNDRAANLQLTDLGSHMMEFALDPQGSRRVLEHCTEQQKRPVLEQLHGNVLSLVTDKYGCHVIQRVLEHGLPEDRELIMRCLHENLFTLVTDQYCSYLIQRVIEHGLPEDRERIVRSLQENVCAHF</sequence>
<keyword evidence="2" id="KW-0677">Repeat</keyword>
<dbReference type="InterPro" id="IPR001313">
    <property type="entry name" value="Pumilio_RNA-bd_rpt"/>
</dbReference>
<dbReference type="InterPro" id="IPR011989">
    <property type="entry name" value="ARM-like"/>
</dbReference>
<feature type="repeat" description="Pumilio" evidence="4">
    <location>
        <begin position="115"/>
        <end position="150"/>
    </location>
</feature>
<evidence type="ECO:0000313" key="6">
    <source>
        <dbReference type="Proteomes" id="UP000050741"/>
    </source>
</evidence>
<accession>A0A183CQ44</accession>
<keyword evidence="1" id="KW-0217">Developmental protein</keyword>
<dbReference type="GO" id="GO:0003730">
    <property type="term" value="F:mRNA 3'-UTR binding"/>
    <property type="evidence" value="ECO:0007669"/>
    <property type="project" value="TreeGrafter"/>
</dbReference>
<dbReference type="Proteomes" id="UP000050741">
    <property type="component" value="Unassembled WGS sequence"/>
</dbReference>
<feature type="domain" description="PUM-HD" evidence="5">
    <location>
        <begin position="11"/>
        <end position="196"/>
    </location>
</feature>
<reference evidence="7" key="3">
    <citation type="submission" date="2016-06" db="UniProtKB">
        <authorList>
            <consortium name="WormBaseParasite"/>
        </authorList>
    </citation>
    <scope>IDENTIFICATION</scope>
</reference>
<reference evidence="6" key="1">
    <citation type="submission" date="2013-12" db="EMBL/GenBank/DDBJ databases">
        <authorList>
            <person name="Aslett M."/>
        </authorList>
    </citation>
    <scope>NUCLEOTIDE SEQUENCE [LARGE SCALE GENOMIC DNA]</scope>
    <source>
        <strain evidence="6">Lindley</strain>
    </source>
</reference>
<dbReference type="Gene3D" id="1.25.10.10">
    <property type="entry name" value="Leucine-rich Repeat Variant"/>
    <property type="match status" value="1"/>
</dbReference>
<dbReference type="WBParaSite" id="GPLIN_001500200">
    <property type="protein sequence ID" value="GPLIN_001500200"/>
    <property type="gene ID" value="GPLIN_001500200"/>
</dbReference>
<dbReference type="PANTHER" id="PTHR12537:SF12">
    <property type="entry name" value="MATERNAL PROTEIN PUMILIO"/>
    <property type="match status" value="1"/>
</dbReference>
<dbReference type="GO" id="GO:0005737">
    <property type="term" value="C:cytoplasm"/>
    <property type="evidence" value="ECO:0007669"/>
    <property type="project" value="TreeGrafter"/>
</dbReference>
<name>A0A183CQ44_GLOPA</name>
<keyword evidence="3" id="KW-0221">Differentiation</keyword>
<dbReference type="GO" id="GO:0030154">
    <property type="term" value="P:cell differentiation"/>
    <property type="evidence" value="ECO:0007669"/>
    <property type="project" value="UniProtKB-KW"/>
</dbReference>
<protein>
    <submittedName>
        <fullName evidence="7">PUM-HD domain-containing protein</fullName>
    </submittedName>
</protein>
<dbReference type="Pfam" id="PF00806">
    <property type="entry name" value="PUF"/>
    <property type="match status" value="3"/>
</dbReference>
<evidence type="ECO:0000256" key="4">
    <source>
        <dbReference type="PROSITE-ProRule" id="PRU00317"/>
    </source>
</evidence>
<dbReference type="SMART" id="SM00025">
    <property type="entry name" value="Pumilio"/>
    <property type="match status" value="3"/>
</dbReference>
<dbReference type="PANTHER" id="PTHR12537">
    <property type="entry name" value="RNA BINDING PROTEIN PUMILIO-RELATED"/>
    <property type="match status" value="1"/>
</dbReference>
<dbReference type="InterPro" id="IPR016024">
    <property type="entry name" value="ARM-type_fold"/>
</dbReference>
<organism evidence="6 7">
    <name type="scientific">Globodera pallida</name>
    <name type="common">Potato cyst nematode worm</name>
    <name type="synonym">Heterodera pallida</name>
    <dbReference type="NCBI Taxonomy" id="36090"/>
    <lineage>
        <taxon>Eukaryota</taxon>
        <taxon>Metazoa</taxon>
        <taxon>Ecdysozoa</taxon>
        <taxon>Nematoda</taxon>
        <taxon>Chromadorea</taxon>
        <taxon>Rhabditida</taxon>
        <taxon>Tylenchina</taxon>
        <taxon>Tylenchomorpha</taxon>
        <taxon>Tylenchoidea</taxon>
        <taxon>Heteroderidae</taxon>
        <taxon>Heteroderinae</taxon>
        <taxon>Globodera</taxon>
    </lineage>
</organism>
<evidence type="ECO:0000256" key="2">
    <source>
        <dbReference type="ARBA" id="ARBA00022737"/>
    </source>
</evidence>
<dbReference type="AlphaFoldDB" id="A0A183CQ44"/>
<dbReference type="SUPFAM" id="SSF48371">
    <property type="entry name" value="ARM repeat"/>
    <property type="match status" value="1"/>
</dbReference>